<gene>
    <name evidence="3" type="primary">LOC102805166</name>
</gene>
<dbReference type="GeneID" id="102805166"/>
<feature type="compositionally biased region" description="Basic and acidic residues" evidence="1">
    <location>
        <begin position="85"/>
        <end position="97"/>
    </location>
</feature>
<feature type="compositionally biased region" description="Polar residues" evidence="1">
    <location>
        <begin position="117"/>
        <end position="133"/>
    </location>
</feature>
<reference evidence="3" key="1">
    <citation type="submission" date="2025-08" db="UniProtKB">
        <authorList>
            <consortium name="RefSeq"/>
        </authorList>
    </citation>
    <scope>IDENTIFICATION</scope>
    <source>
        <tissue evidence="3">Testes</tissue>
    </source>
</reference>
<feature type="compositionally biased region" description="Basic residues" evidence="1">
    <location>
        <begin position="71"/>
        <end position="82"/>
    </location>
</feature>
<evidence type="ECO:0000256" key="1">
    <source>
        <dbReference type="SAM" id="MobiDB-lite"/>
    </source>
</evidence>
<feature type="compositionally biased region" description="Basic and acidic residues" evidence="1">
    <location>
        <begin position="1"/>
        <end position="15"/>
    </location>
</feature>
<keyword evidence="2" id="KW-1185">Reference proteome</keyword>
<accession>A0ABM0MK49</accession>
<feature type="region of interest" description="Disordered" evidence="1">
    <location>
        <begin position="1"/>
        <end position="133"/>
    </location>
</feature>
<sequence>MWRQGDQEQYERSPEDDTLAEEGASGNLIEGSNPQKGCLNHAGEADMPCHSGIGEKARKRRGKEQSGKCLGHPRGRGPRGCRGRGGQDGRNERRKVQATEYAPNEDASNDNKDSSQDDTMNGDNTDENATVHQ</sequence>
<protein>
    <submittedName>
        <fullName evidence="3">Uncharacterized protein LOC102805166</fullName>
    </submittedName>
</protein>
<dbReference type="Proteomes" id="UP000694865">
    <property type="component" value="Unplaced"/>
</dbReference>
<organism evidence="2 3">
    <name type="scientific">Saccoglossus kowalevskii</name>
    <name type="common">Acorn worm</name>
    <dbReference type="NCBI Taxonomy" id="10224"/>
    <lineage>
        <taxon>Eukaryota</taxon>
        <taxon>Metazoa</taxon>
        <taxon>Hemichordata</taxon>
        <taxon>Enteropneusta</taxon>
        <taxon>Harrimaniidae</taxon>
        <taxon>Saccoglossus</taxon>
    </lineage>
</organism>
<evidence type="ECO:0000313" key="2">
    <source>
        <dbReference type="Proteomes" id="UP000694865"/>
    </source>
</evidence>
<proteinExistence type="predicted"/>
<evidence type="ECO:0000313" key="3">
    <source>
        <dbReference type="RefSeq" id="XP_006820390.1"/>
    </source>
</evidence>
<dbReference type="RefSeq" id="XP_006820390.1">
    <property type="nucleotide sequence ID" value="XM_006820327.1"/>
</dbReference>
<name>A0ABM0MK49_SACKO</name>